<protein>
    <recommendedName>
        <fullName evidence="4">Transporter</fullName>
    </recommendedName>
</protein>
<gene>
    <name evidence="2" type="ORF">OS889_01355</name>
</gene>
<proteinExistence type="predicted"/>
<evidence type="ECO:0000313" key="3">
    <source>
        <dbReference type="Proteomes" id="UP001570511"/>
    </source>
</evidence>
<keyword evidence="1" id="KW-0472">Membrane</keyword>
<dbReference type="RefSeq" id="WP_372386685.1">
    <property type="nucleotide sequence ID" value="NZ_JBGNYA010000001.1"/>
</dbReference>
<keyword evidence="3" id="KW-1185">Reference proteome</keyword>
<name>A0ABD5MAZ3_9EURY</name>
<sequence>MPETPVADGPRRILGRTAAALGAAGRRRDAAGVFLVAGALYFLAYLYTLGDLAVGGGSGVTIRVADDLSRAFASLGFFRFGAVAVVNAGPVTYLFSPLNALLALCLATLVGANLSLTYLGVVQPRACGLESSAGVLAGVPALLSGAACCGPTILLAVGVQAGAAIVSGFQLLVPVAVAMLVGSLLLIGRNVDPALA</sequence>
<organism evidence="2 3">
    <name type="scientific">Halobellus rubicundus</name>
    <dbReference type="NCBI Taxonomy" id="2996466"/>
    <lineage>
        <taxon>Archaea</taxon>
        <taxon>Methanobacteriati</taxon>
        <taxon>Methanobacteriota</taxon>
        <taxon>Stenosarchaea group</taxon>
        <taxon>Halobacteria</taxon>
        <taxon>Halobacteriales</taxon>
        <taxon>Haloferacaceae</taxon>
        <taxon>Halobellus</taxon>
    </lineage>
</organism>
<comment type="caution">
    <text evidence="2">The sequence shown here is derived from an EMBL/GenBank/DDBJ whole genome shotgun (WGS) entry which is preliminary data.</text>
</comment>
<feature type="transmembrane region" description="Helical" evidence="1">
    <location>
        <begin position="30"/>
        <end position="50"/>
    </location>
</feature>
<feature type="transmembrane region" description="Helical" evidence="1">
    <location>
        <begin position="163"/>
        <end position="187"/>
    </location>
</feature>
<feature type="transmembrane region" description="Helical" evidence="1">
    <location>
        <begin position="133"/>
        <end position="157"/>
    </location>
</feature>
<evidence type="ECO:0000313" key="2">
    <source>
        <dbReference type="EMBL" id="MFA1609653.1"/>
    </source>
</evidence>
<dbReference type="AlphaFoldDB" id="A0ABD5MAZ3"/>
<feature type="transmembrane region" description="Helical" evidence="1">
    <location>
        <begin position="101"/>
        <end position="121"/>
    </location>
</feature>
<dbReference type="EMBL" id="JBGNYA010000001">
    <property type="protein sequence ID" value="MFA1609653.1"/>
    <property type="molecule type" value="Genomic_DNA"/>
</dbReference>
<feature type="transmembrane region" description="Helical" evidence="1">
    <location>
        <begin position="71"/>
        <end position="95"/>
    </location>
</feature>
<keyword evidence="1" id="KW-0812">Transmembrane</keyword>
<evidence type="ECO:0008006" key="4">
    <source>
        <dbReference type="Google" id="ProtNLM"/>
    </source>
</evidence>
<dbReference type="Proteomes" id="UP001570511">
    <property type="component" value="Unassembled WGS sequence"/>
</dbReference>
<evidence type="ECO:0000256" key="1">
    <source>
        <dbReference type="SAM" id="Phobius"/>
    </source>
</evidence>
<accession>A0ABD5MAZ3</accession>
<keyword evidence="1" id="KW-1133">Transmembrane helix</keyword>
<reference evidence="2 3" key="1">
    <citation type="submission" date="2024-08" db="EMBL/GenBank/DDBJ databases">
        <title>Halobellus sp. MBLA0158 whole genome sequence.</title>
        <authorList>
            <person name="Hwang C.Y."/>
            <person name="Cho E.-S."/>
            <person name="Seo M.-J."/>
        </authorList>
    </citation>
    <scope>NUCLEOTIDE SEQUENCE [LARGE SCALE GENOMIC DNA]</scope>
    <source>
        <strain evidence="2 3">MBLA0158</strain>
    </source>
</reference>